<reference evidence="2 3" key="1">
    <citation type="submission" date="2021-05" db="EMBL/GenBank/DDBJ databases">
        <title>Comparative genomic studies on the polysaccharide-degrading batcterial strains of the Flammeovirga genus.</title>
        <authorList>
            <person name="Zewei F."/>
            <person name="Zheng Z."/>
            <person name="Yu L."/>
            <person name="Ruyue G."/>
            <person name="Yanhong M."/>
            <person name="Yuanyuan C."/>
            <person name="Jingyan G."/>
            <person name="Wenjun H."/>
        </authorList>
    </citation>
    <scope>NUCLEOTIDE SEQUENCE [LARGE SCALE GENOMIC DNA]</scope>
    <source>
        <strain evidence="2 3">NBRC:100898</strain>
    </source>
</reference>
<dbReference type="RefSeq" id="WP_169662381.1">
    <property type="nucleotide sequence ID" value="NZ_CP076133.1"/>
</dbReference>
<proteinExistence type="predicted"/>
<dbReference type="AlphaFoldDB" id="A0AAX1NBG9"/>
<dbReference type="PANTHER" id="PTHR34180">
    <property type="entry name" value="PEPTIDASE C45"/>
    <property type="match status" value="1"/>
</dbReference>
<protein>
    <submittedName>
        <fullName evidence="2">C45 family peptidase</fullName>
    </submittedName>
</protein>
<organism evidence="2 3">
    <name type="scientific">Flammeovirga yaeyamensis</name>
    <dbReference type="NCBI Taxonomy" id="367791"/>
    <lineage>
        <taxon>Bacteria</taxon>
        <taxon>Pseudomonadati</taxon>
        <taxon>Bacteroidota</taxon>
        <taxon>Cytophagia</taxon>
        <taxon>Cytophagales</taxon>
        <taxon>Flammeovirgaceae</taxon>
        <taxon>Flammeovirga</taxon>
    </lineage>
</organism>
<sequence>MKYLIHYSIILPILSVLFLYPFASKAGIPPVYHQIELEDNSNFYTVEAEGNYREVGLAHGKKFKKEIHYMLNRFRFELVEPMMVSVGLEANYEAYKKYCLENTSFVSMIKKHTPGLYQEVKGIADGSEQDIEDILCYNISFDELFLVLEEMSGTNPSLVKGNRLNGHCSAGAVWGKGMSSVSYTCDWAKTFEGAQALMKYNIDGKVLFISGYVGTIGIQGVNLEKGFSLNAHSKFDLAGDINTGLPSLFFARELLESESKKAAVNRLKELPIAVGIGYVLTDKDGVTAYEVSAHQKTEVVCGDHWFAIANDIRANTDMKPSVRNHFNIKKVDFDNFPKEFLSHNADCIQRYDLIADFASQTNIKKVDWLKVFQHYPIAKKVTMDIPVTNFWIIVEFDDEYIDIQTTPSHPGGMELESYRVKYN</sequence>
<dbReference type="InterPro" id="IPR047794">
    <property type="entry name" value="C45_proenzyme-like"/>
</dbReference>
<evidence type="ECO:0000313" key="2">
    <source>
        <dbReference type="EMBL" id="QWG04920.1"/>
    </source>
</evidence>
<evidence type="ECO:0000313" key="3">
    <source>
        <dbReference type="Proteomes" id="UP000678679"/>
    </source>
</evidence>
<dbReference type="InterPro" id="IPR047801">
    <property type="entry name" value="Peptidase_C45"/>
</dbReference>
<accession>A0AAX1NBG9</accession>
<evidence type="ECO:0000259" key="1">
    <source>
        <dbReference type="Pfam" id="PF03417"/>
    </source>
</evidence>
<gene>
    <name evidence="2" type="ORF">KMW28_21085</name>
</gene>
<dbReference type="KEGG" id="fya:KMW28_21085"/>
<dbReference type="NCBIfam" id="NF040521">
    <property type="entry name" value="C45_proenzyme"/>
    <property type="match status" value="1"/>
</dbReference>
<name>A0AAX1NBG9_9BACT</name>
<feature type="domain" description="Peptidase C45 hydrolase" evidence="1">
    <location>
        <begin position="211"/>
        <end position="300"/>
    </location>
</feature>
<dbReference type="Gene3D" id="3.60.60.10">
    <property type="entry name" value="Penicillin V Acylase, Chain A"/>
    <property type="match status" value="1"/>
</dbReference>
<dbReference type="Pfam" id="PF03417">
    <property type="entry name" value="AAT"/>
    <property type="match status" value="1"/>
</dbReference>
<dbReference type="Proteomes" id="UP000678679">
    <property type="component" value="Chromosome 2"/>
</dbReference>
<dbReference type="PANTHER" id="PTHR34180:SF1">
    <property type="entry name" value="BETA-ALANYL-DOPAMINE_CARCININE HYDROLASE"/>
    <property type="match status" value="1"/>
</dbReference>
<dbReference type="EMBL" id="CP076133">
    <property type="protein sequence ID" value="QWG04920.1"/>
    <property type="molecule type" value="Genomic_DNA"/>
</dbReference>
<keyword evidence="3" id="KW-1185">Reference proteome</keyword>
<dbReference type="Gene3D" id="1.10.10.2120">
    <property type="match status" value="1"/>
</dbReference>
<dbReference type="InterPro" id="IPR005079">
    <property type="entry name" value="Peptidase_C45_hydrolase"/>
</dbReference>